<organism evidence="2 3">
    <name type="scientific">Pararobbsia silviterrae</name>
    <dbReference type="NCBI Taxonomy" id="1792498"/>
    <lineage>
        <taxon>Bacteria</taxon>
        <taxon>Pseudomonadati</taxon>
        <taxon>Pseudomonadota</taxon>
        <taxon>Betaproteobacteria</taxon>
        <taxon>Burkholderiales</taxon>
        <taxon>Burkholderiaceae</taxon>
        <taxon>Pararobbsia</taxon>
    </lineage>
</organism>
<sequence length="59" mass="6846">MRPTRQRHRPELAGAMPRSARWAIRRQTRPTRERHRPKLDGAMPGSARQMRPMGSIAES</sequence>
<proteinExistence type="predicted"/>
<reference evidence="2 3" key="1">
    <citation type="submission" date="2018-10" db="EMBL/GenBank/DDBJ databases">
        <title>Robbsia sp. DHC34, isolated from soil.</title>
        <authorList>
            <person name="Gao Z.-H."/>
            <person name="Qiu L.-H."/>
        </authorList>
    </citation>
    <scope>NUCLEOTIDE SEQUENCE [LARGE SCALE GENOMIC DNA]</scope>
    <source>
        <strain evidence="2 3">DHC34</strain>
    </source>
</reference>
<gene>
    <name evidence="2" type="ORF">D7S86_00790</name>
</gene>
<feature type="region of interest" description="Disordered" evidence="1">
    <location>
        <begin position="1"/>
        <end position="59"/>
    </location>
</feature>
<protein>
    <submittedName>
        <fullName evidence="2">Uncharacterized protein</fullName>
    </submittedName>
</protein>
<evidence type="ECO:0000313" key="2">
    <source>
        <dbReference type="EMBL" id="RKP58523.1"/>
    </source>
</evidence>
<comment type="caution">
    <text evidence="2">The sequence shown here is derived from an EMBL/GenBank/DDBJ whole genome shotgun (WGS) entry which is preliminary data.</text>
</comment>
<name>A0A494YDW1_9BURK</name>
<dbReference type="AlphaFoldDB" id="A0A494YDW1"/>
<dbReference type="Proteomes" id="UP000270342">
    <property type="component" value="Unassembled WGS sequence"/>
</dbReference>
<accession>A0A494YDW1</accession>
<dbReference type="EMBL" id="RBZU01000001">
    <property type="protein sequence ID" value="RKP58523.1"/>
    <property type="molecule type" value="Genomic_DNA"/>
</dbReference>
<evidence type="ECO:0000313" key="3">
    <source>
        <dbReference type="Proteomes" id="UP000270342"/>
    </source>
</evidence>
<feature type="compositionally biased region" description="Basic residues" evidence="1">
    <location>
        <begin position="23"/>
        <end position="37"/>
    </location>
</feature>
<keyword evidence="3" id="KW-1185">Reference proteome</keyword>
<evidence type="ECO:0000256" key="1">
    <source>
        <dbReference type="SAM" id="MobiDB-lite"/>
    </source>
</evidence>